<dbReference type="PANTHER" id="PTHR46044">
    <property type="entry name" value="NITRILASE"/>
    <property type="match status" value="1"/>
</dbReference>
<dbReference type="PROSITE" id="PS00920">
    <property type="entry name" value="NITRIL_CHT_1"/>
    <property type="match status" value="1"/>
</dbReference>
<evidence type="ECO:0000313" key="4">
    <source>
        <dbReference type="EMBL" id="BBK24554.1"/>
    </source>
</evidence>
<dbReference type="InterPro" id="IPR000132">
    <property type="entry name" value="Nitrilase/CN_hydratase_CS"/>
</dbReference>
<evidence type="ECO:0000259" key="3">
    <source>
        <dbReference type="PROSITE" id="PS50263"/>
    </source>
</evidence>
<feature type="active site" description="Proton acceptor" evidence="2">
    <location>
        <position position="30"/>
    </location>
</feature>
<accession>A0A8D4UTR1</accession>
<organism evidence="4 5">
    <name type="scientific">Dialister hominis</name>
    <dbReference type="NCBI Taxonomy" id="2582419"/>
    <lineage>
        <taxon>Bacteria</taxon>
        <taxon>Bacillati</taxon>
        <taxon>Bacillota</taxon>
        <taxon>Negativicutes</taxon>
        <taxon>Veillonellales</taxon>
        <taxon>Veillonellaceae</taxon>
        <taxon>Dialister</taxon>
    </lineage>
</organism>
<dbReference type="InterPro" id="IPR003010">
    <property type="entry name" value="C-N_Hydrolase"/>
</dbReference>
<protein>
    <submittedName>
        <fullName evidence="4">Nitrilase</fullName>
    </submittedName>
</protein>
<proteinExistence type="inferred from homology"/>
<dbReference type="InterPro" id="IPR036526">
    <property type="entry name" value="C-N_Hydrolase_sf"/>
</dbReference>
<reference evidence="5" key="1">
    <citation type="submission" date="2019-05" db="EMBL/GenBank/DDBJ databases">
        <title>Complete genome sequencing of Dialister sp. strain 5BBH33.</title>
        <authorList>
            <person name="Sakamoto M."/>
            <person name="Murakami T."/>
            <person name="Mori H."/>
        </authorList>
    </citation>
    <scope>NUCLEOTIDE SEQUENCE [LARGE SCALE GENOMIC DNA]</scope>
    <source>
        <strain evidence="5">5BBH33</strain>
    </source>
</reference>
<evidence type="ECO:0000256" key="1">
    <source>
        <dbReference type="ARBA" id="ARBA00008129"/>
    </source>
</evidence>
<dbReference type="InterPro" id="IPR044149">
    <property type="entry name" value="Nitrilases_CHs"/>
</dbReference>
<evidence type="ECO:0000313" key="5">
    <source>
        <dbReference type="Proteomes" id="UP000320585"/>
    </source>
</evidence>
<keyword evidence="5" id="KW-1185">Reference proteome</keyword>
<dbReference type="SUPFAM" id="SSF56317">
    <property type="entry name" value="Carbon-nitrogen hydrolase"/>
    <property type="match status" value="1"/>
</dbReference>
<dbReference type="PROSITE" id="PS50263">
    <property type="entry name" value="CN_HYDROLASE"/>
    <property type="match status" value="1"/>
</dbReference>
<sequence length="289" mass="32048">MFDKKACLSKALSLLKKAAKGGANLVVFPELFIPGYPYGMNFGFSVGRRTADGRKDWKRYSDASIVVGEEETEVLKEEARKLGVYVSIGISERDAVNGTLYNSNLLISPDGEVLTHRKLKPTGSERVVWGDANEGYFPVMDTPWGPIGCLICWESYVPLARTALYQKGITIYISCNTNDNAEWQHTIRHIALEGRCFVINCDMLITKDSYPGDLATAPEKDAVSKGIVCRGGSCVIDPYGHDISETVWDMERIIYADLDMEDAAAAKMEFDPCGHYARNDVLSLHVDDK</sequence>
<dbReference type="GO" id="GO:0000257">
    <property type="term" value="F:nitrilase activity"/>
    <property type="evidence" value="ECO:0007669"/>
    <property type="project" value="UniProtKB-ARBA"/>
</dbReference>
<dbReference type="EMBL" id="AP019697">
    <property type="protein sequence ID" value="BBK24554.1"/>
    <property type="molecule type" value="Genomic_DNA"/>
</dbReference>
<comment type="similarity">
    <text evidence="1">Belongs to the carbon-nitrogen hydrolase superfamily. Nitrilase family.</text>
</comment>
<dbReference type="KEGG" id="dho:Dia5BBH33_04890"/>
<dbReference type="Gene3D" id="3.60.110.10">
    <property type="entry name" value="Carbon-nitrogen hydrolase"/>
    <property type="match status" value="1"/>
</dbReference>
<dbReference type="PANTHER" id="PTHR46044:SF1">
    <property type="entry name" value="CN HYDROLASE DOMAIN-CONTAINING PROTEIN"/>
    <property type="match status" value="1"/>
</dbReference>
<name>A0A8D4UTR1_9FIRM</name>
<dbReference type="CDD" id="cd07564">
    <property type="entry name" value="nitrilases_CHs"/>
    <property type="match status" value="1"/>
</dbReference>
<dbReference type="Pfam" id="PF00795">
    <property type="entry name" value="CN_hydrolase"/>
    <property type="match status" value="1"/>
</dbReference>
<evidence type="ECO:0000256" key="2">
    <source>
        <dbReference type="PROSITE-ProRule" id="PRU10139"/>
    </source>
</evidence>
<dbReference type="AlphaFoldDB" id="A0A8D4UTR1"/>
<feature type="domain" description="CN hydrolase" evidence="3">
    <location>
        <begin position="1"/>
        <end position="260"/>
    </location>
</feature>
<gene>
    <name evidence="4" type="ORF">Dia5BBH33_04890</name>
</gene>
<dbReference type="Proteomes" id="UP000320585">
    <property type="component" value="Chromosome"/>
</dbReference>